<feature type="domain" description="Heterokaryon incompatibility" evidence="1">
    <location>
        <begin position="251"/>
        <end position="397"/>
    </location>
</feature>
<keyword evidence="3" id="KW-1185">Reference proteome</keyword>
<dbReference type="EMBL" id="JAGPYM010000099">
    <property type="protein sequence ID" value="KAH6867531.1"/>
    <property type="molecule type" value="Genomic_DNA"/>
</dbReference>
<dbReference type="OrthoDB" id="5135333at2759"/>
<dbReference type="InterPro" id="IPR010730">
    <property type="entry name" value="HET"/>
</dbReference>
<proteinExistence type="predicted"/>
<organism evidence="2 3">
    <name type="scientific">Thelonectria olida</name>
    <dbReference type="NCBI Taxonomy" id="1576542"/>
    <lineage>
        <taxon>Eukaryota</taxon>
        <taxon>Fungi</taxon>
        <taxon>Dikarya</taxon>
        <taxon>Ascomycota</taxon>
        <taxon>Pezizomycotina</taxon>
        <taxon>Sordariomycetes</taxon>
        <taxon>Hypocreomycetidae</taxon>
        <taxon>Hypocreales</taxon>
        <taxon>Nectriaceae</taxon>
        <taxon>Thelonectria</taxon>
    </lineage>
</organism>
<dbReference type="Proteomes" id="UP000777438">
    <property type="component" value="Unassembled WGS sequence"/>
</dbReference>
<name>A0A9P8VLZ5_9HYPO</name>
<protein>
    <submittedName>
        <fullName evidence="2">Heterokaryon incompatibility protein-domain-containing protein</fullName>
    </submittedName>
</protein>
<evidence type="ECO:0000313" key="3">
    <source>
        <dbReference type="Proteomes" id="UP000777438"/>
    </source>
</evidence>
<sequence>MELVLRQAGLGLSLGSVNSPEYTLQVSLHVGYSSPITMSGATYPAPSSDATEHDELTGTGKSWSLCSRCRELNLSASNFFVPGGKEDQNPENIHNPTTLDIRSWDLIKNATECSLCQLIFSAVRVASEDWQAGETPWQCELISRRLRGYNPQDEEDVRVLEFNAQCNWTSVRDCLVPVQSDDYPGAFPGRVIKPGQIDIEQVRRWLQQCETEHTGACQHSKIAEFNKLRANLLVIDVQAQCLRNLPESCRYIALSYVWGGVEQAETTTRNLQDLFNPGALGQISDAIPQAIRDAMELVKQLGEKYLWVDALCIVQDDQSTKQSLIDHMHIIYANAYVTLFAASGNNSNAGLPGVLPSSRKVDQLMAPVAHGLTFIYPSSFATIKKSAWATRGWTYQEYFFSLRRLIFIAGQVIYQCNTIRWQEDLAQEHIPRHLTSFQVDRGGRGLGWEPPNVRFPNYPKNRWCRYHYATYLTTYLDRNLSQDSDILNAFAGVINDAADGGLTTLYGLTKEYFGLDMLWKHSTWATRRPGFPSWSWAGWKGSIVEPGHGELSSEEIWLQRKSWIHWYLYDEKRGSFSLLASGHRPEVEEEITKEEIKWVKSVNEIGKMRQESTSSALSDATISNIRCDNTLVPLLARLSLTCADEAPTTRPIPFPAYCIPSLDHSTLMFRTLTAYLSVSALKPDGQKAYAPRRDSIMLPSTSNLYLYTKRGIHIGTAWVSTEDMYNDVLRNDEQGNDRLTVEIAVLSGPGTGDWRTRNENPSTWQYMQELASAGMNLGDLKSRYQTRMEYERLIGGIYIRMVKDQGDGASDDTSTKVPPGFWERLATQASLEIARSGKFPGHTAADLQCIVDSLKLGGKGMSEKDSVGFLQILLIGHLGDGQNNGSGGLKERIGIGEVREETLALINGLALRDVLLR</sequence>
<dbReference type="AlphaFoldDB" id="A0A9P8VLZ5"/>
<dbReference type="Pfam" id="PF06985">
    <property type="entry name" value="HET"/>
    <property type="match status" value="1"/>
</dbReference>
<dbReference type="PANTHER" id="PTHR33112">
    <property type="entry name" value="DOMAIN PROTEIN, PUTATIVE-RELATED"/>
    <property type="match status" value="1"/>
</dbReference>
<accession>A0A9P8VLZ5</accession>
<gene>
    <name evidence="2" type="ORF">B0T10DRAFT_467823</name>
</gene>
<evidence type="ECO:0000313" key="2">
    <source>
        <dbReference type="EMBL" id="KAH6867531.1"/>
    </source>
</evidence>
<reference evidence="2 3" key="1">
    <citation type="journal article" date="2021" name="Nat. Commun.">
        <title>Genetic determinants of endophytism in the Arabidopsis root mycobiome.</title>
        <authorList>
            <person name="Mesny F."/>
            <person name="Miyauchi S."/>
            <person name="Thiergart T."/>
            <person name="Pickel B."/>
            <person name="Atanasova L."/>
            <person name="Karlsson M."/>
            <person name="Huettel B."/>
            <person name="Barry K.W."/>
            <person name="Haridas S."/>
            <person name="Chen C."/>
            <person name="Bauer D."/>
            <person name="Andreopoulos W."/>
            <person name="Pangilinan J."/>
            <person name="LaButti K."/>
            <person name="Riley R."/>
            <person name="Lipzen A."/>
            <person name="Clum A."/>
            <person name="Drula E."/>
            <person name="Henrissat B."/>
            <person name="Kohler A."/>
            <person name="Grigoriev I.V."/>
            <person name="Martin F.M."/>
            <person name="Hacquard S."/>
        </authorList>
    </citation>
    <scope>NUCLEOTIDE SEQUENCE [LARGE SCALE GENOMIC DNA]</scope>
    <source>
        <strain evidence="2 3">MPI-CAGE-CH-0241</strain>
    </source>
</reference>
<dbReference type="PANTHER" id="PTHR33112:SF12">
    <property type="entry name" value="HETEROKARYON INCOMPATIBILITY DOMAIN-CONTAINING PROTEIN"/>
    <property type="match status" value="1"/>
</dbReference>
<evidence type="ECO:0000259" key="1">
    <source>
        <dbReference type="Pfam" id="PF06985"/>
    </source>
</evidence>
<comment type="caution">
    <text evidence="2">The sequence shown here is derived from an EMBL/GenBank/DDBJ whole genome shotgun (WGS) entry which is preliminary data.</text>
</comment>